<dbReference type="RefSeq" id="WP_120765577.1">
    <property type="nucleotide sequence ID" value="NZ_CP033169.1"/>
</dbReference>
<keyword evidence="4" id="KW-1185">Reference proteome</keyword>
<evidence type="ECO:0000313" key="3">
    <source>
        <dbReference type="EMBL" id="AYO30736.1"/>
    </source>
</evidence>
<dbReference type="EMBL" id="CP033169">
    <property type="protein sequence ID" value="AYO30736.1"/>
    <property type="molecule type" value="Genomic_DNA"/>
</dbReference>
<name>A0A3G2R5K1_9FIRM</name>
<evidence type="ECO:0000256" key="2">
    <source>
        <dbReference type="SAM" id="MobiDB-lite"/>
    </source>
</evidence>
<dbReference type="Proteomes" id="UP000280960">
    <property type="component" value="Chromosome"/>
</dbReference>
<comment type="similarity">
    <text evidence="1">Belongs to the UPF0473 family.</text>
</comment>
<evidence type="ECO:0000313" key="4">
    <source>
        <dbReference type="Proteomes" id="UP000280960"/>
    </source>
</evidence>
<protein>
    <recommendedName>
        <fullName evidence="1">UPF0473 protein D2962_09005</fullName>
    </recommendedName>
</protein>
<reference evidence="3 4" key="1">
    <citation type="submission" date="2018-10" db="EMBL/GenBank/DDBJ databases">
        <authorList>
            <person name="Zhang X."/>
        </authorList>
    </citation>
    <scope>NUCLEOTIDE SEQUENCE [LARGE SCALE GENOMIC DNA]</scope>
    <source>
        <strain evidence="3 4">SK-G1</strain>
    </source>
</reference>
<proteinExistence type="inferred from homology"/>
<dbReference type="InterPro" id="IPR009711">
    <property type="entry name" value="UPF0473"/>
</dbReference>
<feature type="region of interest" description="Disordered" evidence="2">
    <location>
        <begin position="85"/>
        <end position="110"/>
    </location>
</feature>
<dbReference type="HAMAP" id="MF_01448">
    <property type="entry name" value="UPF0473"/>
    <property type="match status" value="1"/>
</dbReference>
<dbReference type="AlphaFoldDB" id="A0A3G2R5K1"/>
<gene>
    <name evidence="3" type="ORF">D2962_09005</name>
</gene>
<dbReference type="Pfam" id="PF06949">
    <property type="entry name" value="DUF1292"/>
    <property type="match status" value="1"/>
</dbReference>
<accession>A0A3G2R5K1</accession>
<organism evidence="3 4">
    <name type="scientific">Biomaibacter acetigenes</name>
    <dbReference type="NCBI Taxonomy" id="2316383"/>
    <lineage>
        <taxon>Bacteria</taxon>
        <taxon>Bacillati</taxon>
        <taxon>Bacillota</taxon>
        <taxon>Clostridia</taxon>
        <taxon>Thermosediminibacterales</taxon>
        <taxon>Tepidanaerobacteraceae</taxon>
        <taxon>Biomaibacter</taxon>
    </lineage>
</organism>
<evidence type="ECO:0000256" key="1">
    <source>
        <dbReference type="HAMAP-Rule" id="MF_01448"/>
    </source>
</evidence>
<dbReference type="KEGG" id="bacg:D2962_09005"/>
<sequence>MDEKETITLYDEDGQETEFEVLGVVNVEDNDYAILVPLDESESEDEEAYIFRIDADENGEEVLTEVEDDDEFEAVREAWEAICEGDYDIEDISDDDEEEDIEEDIDDEDE</sequence>